<comment type="similarity">
    <text evidence="17">Belongs to the CDP-alcohol phosphatidyltransferase class-I family.</text>
</comment>
<feature type="transmembrane region" description="Helical" evidence="18">
    <location>
        <begin position="124"/>
        <end position="143"/>
    </location>
</feature>
<comment type="catalytic activity">
    <reaction evidence="1">
        <text>a CDP-1,2-diacyl-sn-glycerol + L-serine = a 1,2-diacyl-sn-glycero-3-phospho-L-serine + CMP + H(+)</text>
        <dbReference type="Rhea" id="RHEA:16913"/>
        <dbReference type="ChEBI" id="CHEBI:15378"/>
        <dbReference type="ChEBI" id="CHEBI:33384"/>
        <dbReference type="ChEBI" id="CHEBI:57262"/>
        <dbReference type="ChEBI" id="CHEBI:58332"/>
        <dbReference type="ChEBI" id="CHEBI:60377"/>
        <dbReference type="EC" id="2.7.8.8"/>
    </reaction>
</comment>
<comment type="pathway">
    <text evidence="16">Phospholipid metabolism; phosphatidylethanolamine biosynthesis; phosphatidylethanolamine from CDP-diacylglycerol: step 1/2.</text>
</comment>
<keyword evidence="8 18" id="KW-0812">Transmembrane</keyword>
<evidence type="ECO:0000256" key="3">
    <source>
        <dbReference type="ARBA" id="ARBA00005189"/>
    </source>
</evidence>
<keyword evidence="12 18" id="KW-0472">Membrane</keyword>
<dbReference type="PANTHER" id="PTHR14269:SF61">
    <property type="entry name" value="CDP-DIACYLGLYCEROL--SERINE O-PHOSPHATIDYLTRANSFERASE"/>
    <property type="match status" value="1"/>
</dbReference>
<evidence type="ECO:0000256" key="15">
    <source>
        <dbReference type="ARBA" id="ARBA00032361"/>
    </source>
</evidence>
<dbReference type="EMBL" id="CP119939">
    <property type="protein sequence ID" value="WFD04047.1"/>
    <property type="molecule type" value="Genomic_DNA"/>
</dbReference>
<dbReference type="GO" id="GO:0006659">
    <property type="term" value="P:phosphatidylserine biosynthetic process"/>
    <property type="evidence" value="ECO:0007669"/>
    <property type="project" value="UniProtKB-ARBA"/>
</dbReference>
<dbReference type="EC" id="2.7.8.8" evidence="4"/>
<evidence type="ECO:0000256" key="9">
    <source>
        <dbReference type="ARBA" id="ARBA00022824"/>
    </source>
</evidence>
<evidence type="ECO:0000256" key="17">
    <source>
        <dbReference type="RuleBase" id="RU003750"/>
    </source>
</evidence>
<dbReference type="PANTHER" id="PTHR14269">
    <property type="entry name" value="CDP-DIACYLGLYCEROL--GLYCEROL-3-PHOSPHATE 3-PHOSPHATIDYLTRANSFERASE-RELATED"/>
    <property type="match status" value="1"/>
</dbReference>
<evidence type="ECO:0000256" key="14">
    <source>
        <dbReference type="ARBA" id="ARBA00023264"/>
    </source>
</evidence>
<protein>
    <recommendedName>
        <fullName evidence="5">CDP-diacylglycerol--serine O-phosphatidyltransferase</fullName>
        <ecNumber evidence="4">2.7.8.8</ecNumber>
    </recommendedName>
    <alternativeName>
        <fullName evidence="15">Phosphatidylserine synthase</fullName>
    </alternativeName>
</protein>
<dbReference type="FunFam" id="1.20.120.1760:FF:000022">
    <property type="entry name" value="CDP-diacylglycerol--serine O-phosphatidyltransferase"/>
    <property type="match status" value="1"/>
</dbReference>
<evidence type="ECO:0000256" key="8">
    <source>
        <dbReference type="ARBA" id="ARBA00022692"/>
    </source>
</evidence>
<dbReference type="PROSITE" id="PS00379">
    <property type="entry name" value="CDP_ALCOHOL_P_TRANSF"/>
    <property type="match status" value="1"/>
</dbReference>
<evidence type="ECO:0000256" key="10">
    <source>
        <dbReference type="ARBA" id="ARBA00022989"/>
    </source>
</evidence>
<reference evidence="19" key="1">
    <citation type="submission" date="2023-03" db="EMBL/GenBank/DDBJ databases">
        <title>Mating type loci evolution in Malassezia.</title>
        <authorList>
            <person name="Coelho M.A."/>
        </authorList>
    </citation>
    <scope>NUCLEOTIDE SEQUENCE</scope>
    <source>
        <strain evidence="19">CBS 7876</strain>
    </source>
</reference>
<evidence type="ECO:0000256" key="2">
    <source>
        <dbReference type="ARBA" id="ARBA00004477"/>
    </source>
</evidence>
<feature type="transmembrane region" description="Helical" evidence="18">
    <location>
        <begin position="149"/>
        <end position="168"/>
    </location>
</feature>
<dbReference type="InterPro" id="IPR048254">
    <property type="entry name" value="CDP_ALCOHOL_P_TRANSF_CS"/>
</dbReference>
<keyword evidence="13" id="KW-0594">Phospholipid biosynthesis</keyword>
<evidence type="ECO:0000256" key="18">
    <source>
        <dbReference type="SAM" id="Phobius"/>
    </source>
</evidence>
<dbReference type="AlphaFoldDB" id="A0AAF0E5R2"/>
<keyword evidence="9" id="KW-0256">Endoplasmic reticulum</keyword>
<dbReference type="InterPro" id="IPR050324">
    <property type="entry name" value="CDP-alcohol_PTase-I"/>
</dbReference>
<evidence type="ECO:0000256" key="11">
    <source>
        <dbReference type="ARBA" id="ARBA00023098"/>
    </source>
</evidence>
<name>A0AAF0E5R2_9BASI</name>
<dbReference type="InterPro" id="IPR000462">
    <property type="entry name" value="CDP-OH_P_trans"/>
</dbReference>
<keyword evidence="10 18" id="KW-1133">Transmembrane helix</keyword>
<evidence type="ECO:0000256" key="4">
    <source>
        <dbReference type="ARBA" id="ARBA00013174"/>
    </source>
</evidence>
<dbReference type="GO" id="GO:0003882">
    <property type="term" value="F:CDP-diacylglycerol-serine O-phosphatidyltransferase activity"/>
    <property type="evidence" value="ECO:0007669"/>
    <property type="project" value="UniProtKB-EC"/>
</dbReference>
<proteinExistence type="inferred from homology"/>
<feature type="transmembrane region" description="Helical" evidence="18">
    <location>
        <begin position="79"/>
        <end position="96"/>
    </location>
</feature>
<dbReference type="InterPro" id="IPR043130">
    <property type="entry name" value="CDP-OH_PTrfase_TM_dom"/>
</dbReference>
<evidence type="ECO:0000256" key="7">
    <source>
        <dbReference type="ARBA" id="ARBA00022679"/>
    </source>
</evidence>
<feature type="transmembrane region" description="Helical" evidence="18">
    <location>
        <begin position="189"/>
        <end position="208"/>
    </location>
</feature>
<keyword evidence="7 17" id="KW-0808">Transferase</keyword>
<evidence type="ECO:0000256" key="5">
    <source>
        <dbReference type="ARBA" id="ARBA00017171"/>
    </source>
</evidence>
<evidence type="ECO:0000256" key="12">
    <source>
        <dbReference type="ARBA" id="ARBA00023136"/>
    </source>
</evidence>
<evidence type="ECO:0000313" key="19">
    <source>
        <dbReference type="EMBL" id="WFD04047.1"/>
    </source>
</evidence>
<evidence type="ECO:0000313" key="20">
    <source>
        <dbReference type="Proteomes" id="UP001214603"/>
    </source>
</evidence>
<dbReference type="Pfam" id="PF01066">
    <property type="entry name" value="CDP-OH_P_transf"/>
    <property type="match status" value="1"/>
</dbReference>
<sequence>MSATANELRRRVNSDYKSGKDDLRADAETELKRFIETNGHFSLVRNFHLADAFTLMNGFCGAQSIFMSGRFLVTSDPKYIWYALWFPFFGAIFDLLDGKIARWRRSSSMLGQELDSLADSVRGMLMQISFGVAPCVAAFALGLRSPLDTFWLTVFVCAGVARLARFNITAAYVPHDTHGKMRYFEGLPIPSSLALVGCMALCVLFGRFEDGHGPWTASQSYPYTGIWHSTSGTKDPGGLPFGLFVLDLTVPLYKLLMTGNLLPQFVSPATLALTANVLGYVAMHKVTLVFAFWSMAMVSKTLRVPKP</sequence>
<keyword evidence="14" id="KW-1208">Phospholipid metabolism</keyword>
<evidence type="ECO:0000256" key="1">
    <source>
        <dbReference type="ARBA" id="ARBA00000287"/>
    </source>
</evidence>
<comment type="pathway">
    <text evidence="3">Lipid metabolism.</text>
</comment>
<evidence type="ECO:0000256" key="6">
    <source>
        <dbReference type="ARBA" id="ARBA00022516"/>
    </source>
</evidence>
<feature type="transmembrane region" description="Helical" evidence="18">
    <location>
        <begin position="237"/>
        <end position="256"/>
    </location>
</feature>
<dbReference type="Gene3D" id="1.20.120.1760">
    <property type="match status" value="1"/>
</dbReference>
<gene>
    <name evidence="19" type="primary">CHO1</name>
    <name evidence="19" type="ORF">MOBT1_002744</name>
</gene>
<feature type="transmembrane region" description="Helical" evidence="18">
    <location>
        <begin position="277"/>
        <end position="298"/>
    </location>
</feature>
<accession>A0AAF0E5R2</accession>
<keyword evidence="20" id="KW-1185">Reference proteome</keyword>
<comment type="subcellular location">
    <subcellularLocation>
        <location evidence="2">Endoplasmic reticulum membrane</location>
        <topology evidence="2">Multi-pass membrane protein</topology>
    </subcellularLocation>
</comment>
<keyword evidence="6" id="KW-0444">Lipid biosynthesis</keyword>
<dbReference type="Proteomes" id="UP001214603">
    <property type="component" value="Chromosome 6"/>
</dbReference>
<evidence type="ECO:0000256" key="16">
    <source>
        <dbReference type="ARBA" id="ARBA00060701"/>
    </source>
</evidence>
<dbReference type="GO" id="GO:0005789">
    <property type="term" value="C:endoplasmic reticulum membrane"/>
    <property type="evidence" value="ECO:0007669"/>
    <property type="project" value="UniProtKB-SubCell"/>
</dbReference>
<organism evidence="19 20">
    <name type="scientific">Malassezia obtusa</name>
    <dbReference type="NCBI Taxonomy" id="76774"/>
    <lineage>
        <taxon>Eukaryota</taxon>
        <taxon>Fungi</taxon>
        <taxon>Dikarya</taxon>
        <taxon>Basidiomycota</taxon>
        <taxon>Ustilaginomycotina</taxon>
        <taxon>Malasseziomycetes</taxon>
        <taxon>Malasseziales</taxon>
        <taxon>Malasseziaceae</taxon>
        <taxon>Malassezia</taxon>
    </lineage>
</organism>
<keyword evidence="11" id="KW-0443">Lipid metabolism</keyword>
<evidence type="ECO:0000256" key="13">
    <source>
        <dbReference type="ARBA" id="ARBA00023209"/>
    </source>
</evidence>